<gene>
    <name evidence="2" type="ORF">SAMN02745190_01595</name>
</gene>
<keyword evidence="1" id="KW-0812">Transmembrane</keyword>
<dbReference type="RefSeq" id="WP_072935681.1">
    <property type="nucleotide sequence ID" value="NZ_FQUG01000005.1"/>
</dbReference>
<reference evidence="2 3" key="1">
    <citation type="submission" date="2016-11" db="EMBL/GenBank/DDBJ databases">
        <authorList>
            <person name="Jaros S."/>
            <person name="Januszkiewicz K."/>
            <person name="Wedrychowicz H."/>
        </authorList>
    </citation>
    <scope>NUCLEOTIDE SEQUENCE [LARGE SCALE GENOMIC DNA]</scope>
    <source>
        <strain evidence="2 3">DSM 10502</strain>
    </source>
</reference>
<name>A0A1M4XSJ0_9FIRM</name>
<keyword evidence="3" id="KW-1185">Reference proteome</keyword>
<dbReference type="STRING" id="1123243.SAMN02745190_01595"/>
<keyword evidence="1" id="KW-0472">Membrane</keyword>
<feature type="transmembrane region" description="Helical" evidence="1">
    <location>
        <begin position="5"/>
        <end position="22"/>
    </location>
</feature>
<dbReference type="EMBL" id="FQUG01000005">
    <property type="protein sequence ID" value="SHE96527.1"/>
    <property type="molecule type" value="Genomic_DNA"/>
</dbReference>
<dbReference type="AlphaFoldDB" id="A0A1M4XSJ0"/>
<proteinExistence type="predicted"/>
<feature type="transmembrane region" description="Helical" evidence="1">
    <location>
        <begin position="34"/>
        <end position="57"/>
    </location>
</feature>
<accession>A0A1M4XSJ0</accession>
<sequence>MLLYFSCYVAVMSVIAFLMYGADKMFAVKDMRRISEAVLLLIALVGGSIGALLGMIVFRHKTRHLKFQIGVPVILLCQLIAVGYIWIQLNS</sequence>
<dbReference type="PIRSF" id="PIRSF002599">
    <property type="entry name" value="Cold_shock_A"/>
    <property type="match status" value="1"/>
</dbReference>
<dbReference type="Pfam" id="PF06961">
    <property type="entry name" value="DUF1294"/>
    <property type="match status" value="1"/>
</dbReference>
<evidence type="ECO:0000256" key="1">
    <source>
        <dbReference type="SAM" id="Phobius"/>
    </source>
</evidence>
<organism evidence="2 3">
    <name type="scientific">Schwartzia succinivorans DSM 10502</name>
    <dbReference type="NCBI Taxonomy" id="1123243"/>
    <lineage>
        <taxon>Bacteria</taxon>
        <taxon>Bacillati</taxon>
        <taxon>Bacillota</taxon>
        <taxon>Negativicutes</taxon>
        <taxon>Selenomonadales</taxon>
        <taxon>Selenomonadaceae</taxon>
        <taxon>Schwartzia</taxon>
    </lineage>
</organism>
<protein>
    <submittedName>
        <fullName evidence="2">Uncharacterized membrane protein YsdA, DUF1294 family</fullName>
    </submittedName>
</protein>
<evidence type="ECO:0000313" key="3">
    <source>
        <dbReference type="Proteomes" id="UP000184404"/>
    </source>
</evidence>
<dbReference type="OrthoDB" id="1698854at2"/>
<feature type="transmembrane region" description="Helical" evidence="1">
    <location>
        <begin position="69"/>
        <end position="87"/>
    </location>
</feature>
<evidence type="ECO:0000313" key="2">
    <source>
        <dbReference type="EMBL" id="SHE96527.1"/>
    </source>
</evidence>
<dbReference type="InterPro" id="IPR012156">
    <property type="entry name" value="Cold_shock_CspA"/>
</dbReference>
<dbReference type="Proteomes" id="UP000184404">
    <property type="component" value="Unassembled WGS sequence"/>
</dbReference>
<keyword evidence="1" id="KW-1133">Transmembrane helix</keyword>
<dbReference type="InterPro" id="IPR010718">
    <property type="entry name" value="DUF1294"/>
</dbReference>
<dbReference type="GO" id="GO:0003676">
    <property type="term" value="F:nucleic acid binding"/>
    <property type="evidence" value="ECO:0007669"/>
    <property type="project" value="InterPro"/>
</dbReference>